<dbReference type="InterPro" id="IPR015421">
    <property type="entry name" value="PyrdxlP-dep_Trfase_major"/>
</dbReference>
<dbReference type="PANTHER" id="PTHR43713:SF3">
    <property type="entry name" value="GLUTAMATE-1-SEMIALDEHYDE 2,1-AMINOMUTASE 1, CHLOROPLASTIC-RELATED"/>
    <property type="match status" value="1"/>
</dbReference>
<dbReference type="InterPro" id="IPR005814">
    <property type="entry name" value="Aminotrans_3"/>
</dbReference>
<organism evidence="4 5">
    <name type="scientific">Uliginosibacterium silvisoli</name>
    <dbReference type="NCBI Taxonomy" id="3114758"/>
    <lineage>
        <taxon>Bacteria</taxon>
        <taxon>Pseudomonadati</taxon>
        <taxon>Pseudomonadota</taxon>
        <taxon>Betaproteobacteria</taxon>
        <taxon>Rhodocyclales</taxon>
        <taxon>Zoogloeaceae</taxon>
        <taxon>Uliginosibacterium</taxon>
    </lineage>
</organism>
<reference evidence="4 5" key="1">
    <citation type="submission" date="2024-01" db="EMBL/GenBank/DDBJ databases">
        <title>Uliginosibacterium soil sp. nov.</title>
        <authorList>
            <person name="Lv Y."/>
        </authorList>
    </citation>
    <scope>NUCLEOTIDE SEQUENCE [LARGE SCALE GENOMIC DNA]</scope>
    <source>
        <strain evidence="4 5">H3</strain>
    </source>
</reference>
<dbReference type="SUPFAM" id="SSF53383">
    <property type="entry name" value="PLP-dependent transferases"/>
    <property type="match status" value="1"/>
</dbReference>
<protein>
    <submittedName>
        <fullName evidence="4">Aminotransferase class III-fold pyridoxal phosphate-dependent enzyme</fullName>
    </submittedName>
</protein>
<proteinExistence type="inferred from homology"/>
<comment type="cofactor">
    <cofactor evidence="1">
        <name>pyridoxal 5'-phosphate</name>
        <dbReference type="ChEBI" id="CHEBI:597326"/>
    </cofactor>
</comment>
<dbReference type="RefSeq" id="WP_327601089.1">
    <property type="nucleotide sequence ID" value="NZ_JAYXHS010000004.1"/>
</dbReference>
<keyword evidence="2 3" id="KW-0663">Pyridoxal phosphate</keyword>
<dbReference type="GO" id="GO:0008483">
    <property type="term" value="F:transaminase activity"/>
    <property type="evidence" value="ECO:0007669"/>
    <property type="project" value="UniProtKB-KW"/>
</dbReference>
<evidence type="ECO:0000313" key="4">
    <source>
        <dbReference type="EMBL" id="MEC5388121.1"/>
    </source>
</evidence>
<dbReference type="EMBL" id="JAYXHS010000004">
    <property type="protein sequence ID" value="MEC5388121.1"/>
    <property type="molecule type" value="Genomic_DNA"/>
</dbReference>
<dbReference type="Gene3D" id="3.40.640.10">
    <property type="entry name" value="Type I PLP-dependent aspartate aminotransferase-like (Major domain)"/>
    <property type="match status" value="1"/>
</dbReference>
<dbReference type="Pfam" id="PF00202">
    <property type="entry name" value="Aminotran_3"/>
    <property type="match status" value="1"/>
</dbReference>
<comment type="similarity">
    <text evidence="3">Belongs to the class-III pyridoxal-phosphate-dependent aminotransferase family.</text>
</comment>
<evidence type="ECO:0000256" key="3">
    <source>
        <dbReference type="RuleBase" id="RU003560"/>
    </source>
</evidence>
<dbReference type="Proteomes" id="UP001331561">
    <property type="component" value="Unassembled WGS sequence"/>
</dbReference>
<dbReference type="InterPro" id="IPR015424">
    <property type="entry name" value="PyrdxlP-dep_Trfase"/>
</dbReference>
<keyword evidence="5" id="KW-1185">Reference proteome</keyword>
<dbReference type="Gene3D" id="3.90.1150.10">
    <property type="entry name" value="Aspartate Aminotransferase, domain 1"/>
    <property type="match status" value="1"/>
</dbReference>
<dbReference type="InterPro" id="IPR015422">
    <property type="entry name" value="PyrdxlP-dep_Trfase_small"/>
</dbReference>
<gene>
    <name evidence="4" type="ORF">VVD49_20475</name>
</gene>
<evidence type="ECO:0000313" key="5">
    <source>
        <dbReference type="Proteomes" id="UP001331561"/>
    </source>
</evidence>
<sequence length="433" mass="48032">MSDRYRQSEELLERALRTIPLGSQTFSKSKTQYPHGVSPYFIEQGKGCRVRDVDGNEYLDFVMSLAAVTLGYSDPDVTTAVSAQLDKGIIFSLPHRLEMEVAEKLRECVPCAEMTRFGKNGSDATAGAIRVARAHTGRDHVAVCGYHGWQDWYIGSTARNKGVPKAVSSLTHNFPYNDAEALDRLLASRKDEFAAVILEPMNVAEPLLGYLAAVRDITHKHGALLIFDETITGFRYELGGAQQRFGVTPDLATFGKGMANGYPVSAVCGKAEYMRMMEEVFFSFTFGGELLSLAAAKATMEKLQREPVIETLKSRGARIKAGLAERIAKYGIGEFASLAGDATWSFFMLKDSPGTPHRYSVWQIKTLFLQEMFARGVITLGTHNISYAHTEADIDRLLAVYDEVLPILHDAVVNERLEKLLRCAPLEPLFKIR</sequence>
<dbReference type="PANTHER" id="PTHR43713">
    <property type="entry name" value="GLUTAMATE-1-SEMIALDEHYDE 2,1-AMINOMUTASE"/>
    <property type="match status" value="1"/>
</dbReference>
<name>A0ABU6K9L4_9RHOO</name>
<evidence type="ECO:0000256" key="1">
    <source>
        <dbReference type="ARBA" id="ARBA00001933"/>
    </source>
</evidence>
<keyword evidence="4" id="KW-0808">Transferase</keyword>
<dbReference type="CDD" id="cd00610">
    <property type="entry name" value="OAT_like"/>
    <property type="match status" value="1"/>
</dbReference>
<keyword evidence="4" id="KW-0032">Aminotransferase</keyword>
<accession>A0ABU6K9L4</accession>
<comment type="caution">
    <text evidence="4">The sequence shown here is derived from an EMBL/GenBank/DDBJ whole genome shotgun (WGS) entry which is preliminary data.</text>
</comment>
<evidence type="ECO:0000256" key="2">
    <source>
        <dbReference type="ARBA" id="ARBA00022898"/>
    </source>
</evidence>